<evidence type="ECO:0000259" key="2">
    <source>
        <dbReference type="Pfam" id="PF07583"/>
    </source>
</evidence>
<dbReference type="SUPFAM" id="SSF49373">
    <property type="entry name" value="Invasin/intimin cell-adhesion fragments"/>
    <property type="match status" value="1"/>
</dbReference>
<dbReference type="Pfam" id="PF07587">
    <property type="entry name" value="PSD1"/>
    <property type="match status" value="1"/>
</dbReference>
<feature type="domain" description="DUF1549" evidence="2">
    <location>
        <begin position="340"/>
        <end position="522"/>
    </location>
</feature>
<evidence type="ECO:0008006" key="6">
    <source>
        <dbReference type="Google" id="ProtNLM"/>
    </source>
</evidence>
<dbReference type="Gene3D" id="2.60.40.1080">
    <property type="match status" value="2"/>
</dbReference>
<dbReference type="AlphaFoldDB" id="A0A1I3FBH0"/>
<dbReference type="PANTHER" id="PTHR35889">
    <property type="entry name" value="CYCLOINULO-OLIGOSACCHARIDE FRUCTANOTRANSFERASE-RELATED"/>
    <property type="match status" value="1"/>
</dbReference>
<dbReference type="InterPro" id="IPR022655">
    <property type="entry name" value="DUF1553"/>
</dbReference>
<dbReference type="OrthoDB" id="289126at2"/>
<keyword evidence="1" id="KW-0732">Signal</keyword>
<evidence type="ECO:0000313" key="5">
    <source>
        <dbReference type="Proteomes" id="UP000199518"/>
    </source>
</evidence>
<evidence type="ECO:0000313" key="4">
    <source>
        <dbReference type="EMBL" id="SFI08221.1"/>
    </source>
</evidence>
<dbReference type="InterPro" id="IPR011444">
    <property type="entry name" value="DUF1549"/>
</dbReference>
<name>A0A1I3FBH0_9PLAN</name>
<evidence type="ECO:0000256" key="1">
    <source>
        <dbReference type="SAM" id="SignalP"/>
    </source>
</evidence>
<dbReference type="EMBL" id="FOQD01000005">
    <property type="protein sequence ID" value="SFI08221.1"/>
    <property type="molecule type" value="Genomic_DNA"/>
</dbReference>
<organism evidence="4 5">
    <name type="scientific">Planctomicrobium piriforme</name>
    <dbReference type="NCBI Taxonomy" id="1576369"/>
    <lineage>
        <taxon>Bacteria</taxon>
        <taxon>Pseudomonadati</taxon>
        <taxon>Planctomycetota</taxon>
        <taxon>Planctomycetia</taxon>
        <taxon>Planctomycetales</taxon>
        <taxon>Planctomycetaceae</taxon>
        <taxon>Planctomicrobium</taxon>
    </lineage>
</organism>
<proteinExistence type="predicted"/>
<gene>
    <name evidence="4" type="ORF">SAMN05421753_105152</name>
</gene>
<keyword evidence="5" id="KW-1185">Reference proteome</keyword>
<dbReference type="PANTHER" id="PTHR35889:SF3">
    <property type="entry name" value="F-BOX DOMAIN-CONTAINING PROTEIN"/>
    <property type="match status" value="1"/>
</dbReference>
<feature type="chain" id="PRO_5011618377" description="Ig-like domain (Group 2)" evidence="1">
    <location>
        <begin position="34"/>
        <end position="833"/>
    </location>
</feature>
<accession>A0A1I3FBH0</accession>
<reference evidence="5" key="1">
    <citation type="submission" date="2016-10" db="EMBL/GenBank/DDBJ databases">
        <authorList>
            <person name="Varghese N."/>
            <person name="Submissions S."/>
        </authorList>
    </citation>
    <scope>NUCLEOTIDE SEQUENCE [LARGE SCALE GENOMIC DNA]</scope>
    <source>
        <strain evidence="5">DSM 26348</strain>
    </source>
</reference>
<feature type="domain" description="DUF1553" evidence="3">
    <location>
        <begin position="577"/>
        <end position="804"/>
    </location>
</feature>
<dbReference type="STRING" id="1576369.SAMN05421753_105152"/>
<feature type="signal peptide" evidence="1">
    <location>
        <begin position="1"/>
        <end position="33"/>
    </location>
</feature>
<dbReference type="Pfam" id="PF07583">
    <property type="entry name" value="PSCyt2"/>
    <property type="match status" value="1"/>
</dbReference>
<protein>
    <recommendedName>
        <fullName evidence="6">Ig-like domain (Group 2)</fullName>
    </recommendedName>
</protein>
<dbReference type="InterPro" id="IPR008964">
    <property type="entry name" value="Invasin/intimin_cell_adhesion"/>
</dbReference>
<dbReference type="RefSeq" id="WP_092049074.1">
    <property type="nucleotide sequence ID" value="NZ_FOQD01000005.1"/>
</dbReference>
<sequence>MKNIFGGMKLHCALCCISLWALCAGDFICGALASEAPAIAKLSIGPAVSSGLKIAGPDSRLQLLITGVDQASHALDLTRSAQYSAAPIGIVHVDDSGLVTPLADGQVTITASSGEQTATVEITVEDFAATRPVDFQNQIIPLFTKLGCNGGGCHGKSSGQNGFKLSLLGFYPEDDYEYLVKEGRGRRIFPAAPEKSLLLTKPVGDVAHGGGKRMDKDSQEYRTLRRWIEQGCPRSDDETPVVARIECIPPDGLLHPHESQQIAVYATYSDGTREDVTRMTIFEPNDLELAESTATGLVTAHELSGEVAVMARYQGQVSTFRATIPLQATVTDLPPIRNVVDETVFKKLQKLGIPPSPVCDDATFVRRVTVDITGRLPTETQVRDFIANADPEKRNRLIDALLDSPEYADCFANKWNMILRNKRRQDLDRDGTYEFHQWIWDSLYENKPYDQFVKEIITASGDPQWNPPVVWYREVAEVEQQAEDTAQLFLGVRIQCARCHHHPYERWSQDDYYGLAAFFSRVGRKELGAEVARNSRDRRIYHNDGIAELPHPRTRENLKPVALGGPELNIPAERDPRFYLASWLAEPDNAFFARCLVNRYWKHFFNRGIVEPEDDMRETNPPCNPELLDGLSRSFVESGYDLKGLVRLICQSSTYQLSSDPNEFNARDKQNFSRYYPKRLPAESLYDAFHQVTGTTQSYAGMPAGSRALQLPDVSVGPYFLKVFGQPQADSACECERSQSANLAQSLHLLNSQEVQSKIGSPTGRAHQLAQETGRTHAERLTELYYWVFARAPDEQELQTGLTYLEKHKDNLNVAYEDIVWALINTKEFLFNH</sequence>
<dbReference type="Proteomes" id="UP000199518">
    <property type="component" value="Unassembled WGS sequence"/>
</dbReference>
<evidence type="ECO:0000259" key="3">
    <source>
        <dbReference type="Pfam" id="PF07587"/>
    </source>
</evidence>